<dbReference type="EMBL" id="CAADFE010000008">
    <property type="protein sequence ID" value="VFJ65731.1"/>
    <property type="molecule type" value="Genomic_DNA"/>
</dbReference>
<sequence>MEIDPPQVDVAVRRWQEFTRERAQLEDGGFFDDIGYERKTRSDHS</sequence>
<protein>
    <submittedName>
        <fullName evidence="1">Uncharacterized protein</fullName>
    </submittedName>
</protein>
<reference evidence="1" key="1">
    <citation type="submission" date="2019-02" db="EMBL/GenBank/DDBJ databases">
        <authorList>
            <person name="Gruber-Vodicka R. H."/>
            <person name="Seah K. B. B."/>
        </authorList>
    </citation>
    <scope>NUCLEOTIDE SEQUENCE</scope>
    <source>
        <strain evidence="1">BECK_BZ131</strain>
    </source>
</reference>
<proteinExistence type="predicted"/>
<accession>A0A450TF29</accession>
<gene>
    <name evidence="1" type="ORF">BECKFW1821C_GA0114237_100833</name>
</gene>
<organism evidence="1">
    <name type="scientific">Candidatus Kentrum sp. FW</name>
    <dbReference type="NCBI Taxonomy" id="2126338"/>
    <lineage>
        <taxon>Bacteria</taxon>
        <taxon>Pseudomonadati</taxon>
        <taxon>Pseudomonadota</taxon>
        <taxon>Gammaproteobacteria</taxon>
        <taxon>Candidatus Kentrum</taxon>
    </lineage>
</organism>
<evidence type="ECO:0000313" key="1">
    <source>
        <dbReference type="EMBL" id="VFJ65731.1"/>
    </source>
</evidence>
<name>A0A450TF29_9GAMM</name>
<dbReference type="AlphaFoldDB" id="A0A450TF29"/>